<keyword evidence="3" id="KW-1185">Reference proteome</keyword>
<name>A0A4P9VYF5_9FUNG</name>
<evidence type="ECO:0000256" key="1">
    <source>
        <dbReference type="SAM" id="MobiDB-lite"/>
    </source>
</evidence>
<evidence type="ECO:0000313" key="3">
    <source>
        <dbReference type="Proteomes" id="UP000269721"/>
    </source>
</evidence>
<protein>
    <submittedName>
        <fullName evidence="2">Uncharacterized protein</fullName>
    </submittedName>
</protein>
<gene>
    <name evidence="2" type="ORF">BDK51DRAFT_37651</name>
</gene>
<reference evidence="3" key="1">
    <citation type="journal article" date="2018" name="Nat. Microbiol.">
        <title>Leveraging single-cell genomics to expand the fungal tree of life.</title>
        <authorList>
            <person name="Ahrendt S.R."/>
            <person name="Quandt C.A."/>
            <person name="Ciobanu D."/>
            <person name="Clum A."/>
            <person name="Salamov A."/>
            <person name="Andreopoulos B."/>
            <person name="Cheng J.F."/>
            <person name="Woyke T."/>
            <person name="Pelin A."/>
            <person name="Henrissat B."/>
            <person name="Reynolds N.K."/>
            <person name="Benny G.L."/>
            <person name="Smith M.E."/>
            <person name="James T.Y."/>
            <person name="Grigoriev I.V."/>
        </authorList>
    </citation>
    <scope>NUCLEOTIDE SEQUENCE [LARGE SCALE GENOMIC DNA]</scope>
</reference>
<dbReference type="Proteomes" id="UP000269721">
    <property type="component" value="Unassembled WGS sequence"/>
</dbReference>
<sequence>MVQGVPGGEALGTTSDSMPVDVAAVNGHGQHDLQFCILVRRRKNDIPPDQLGGRRFSGAGDKRGGNEVGRGDAFLPEDLLQELDGEVEAWFGEMLGRRGDIAAARLEVRGDF</sequence>
<organism evidence="2 3">
    <name type="scientific">Blyttiomyces helicus</name>
    <dbReference type="NCBI Taxonomy" id="388810"/>
    <lineage>
        <taxon>Eukaryota</taxon>
        <taxon>Fungi</taxon>
        <taxon>Fungi incertae sedis</taxon>
        <taxon>Chytridiomycota</taxon>
        <taxon>Chytridiomycota incertae sedis</taxon>
        <taxon>Chytridiomycetes</taxon>
        <taxon>Chytridiomycetes incertae sedis</taxon>
        <taxon>Blyttiomyces</taxon>
    </lineage>
</organism>
<proteinExistence type="predicted"/>
<accession>A0A4P9VYF5</accession>
<feature type="region of interest" description="Disordered" evidence="1">
    <location>
        <begin position="48"/>
        <end position="70"/>
    </location>
</feature>
<evidence type="ECO:0000313" key="2">
    <source>
        <dbReference type="EMBL" id="RKO83985.1"/>
    </source>
</evidence>
<dbReference type="AlphaFoldDB" id="A0A4P9VYF5"/>
<dbReference type="EMBL" id="ML000630">
    <property type="protein sequence ID" value="RKO83985.1"/>
    <property type="molecule type" value="Genomic_DNA"/>
</dbReference>